<reference evidence="3" key="1">
    <citation type="submission" date="2009-07" db="EMBL/GenBank/DDBJ databases">
        <title>Complete genome sequence of Zobellia galactanivorans Dsij.</title>
        <authorList>
            <consortium name="Genoscope - CEA"/>
        </authorList>
    </citation>
    <scope>NUCLEOTIDE SEQUENCE [LARGE SCALE GENOMIC DNA]</scope>
    <source>
        <strain evidence="3">DSM 12802 / CCUG 47099 / CIP 106680 / NCIMB 13871 / Dsij</strain>
    </source>
</reference>
<accession>G0L781</accession>
<gene>
    <name evidence="2" type="ordered locus">zobellia_3073</name>
</gene>
<name>G0L781_ZOBGA</name>
<protein>
    <submittedName>
        <fullName evidence="2">Uncharacterized protein</fullName>
    </submittedName>
</protein>
<evidence type="ECO:0000256" key="1">
    <source>
        <dbReference type="SAM" id="MobiDB-lite"/>
    </source>
</evidence>
<sequence>MKKAEGIQKTLMTEYGVAASKIEDIKNVKDGEQKDRLIKKIINLEKDPPSELFSLSKDLSIEKVPERNKSLWSRLNNTFKKDKPTQDSTTPDNITQNRKKINLCAFSEPQESLANAKTKNVEMKPNHREKLPKKRTR</sequence>
<feature type="compositionally biased region" description="Polar residues" evidence="1">
    <location>
        <begin position="86"/>
        <end position="96"/>
    </location>
</feature>
<feature type="compositionally biased region" description="Basic and acidic residues" evidence="1">
    <location>
        <begin position="119"/>
        <end position="129"/>
    </location>
</feature>
<keyword evidence="3" id="KW-1185">Reference proteome</keyword>
<dbReference type="RefSeq" id="WP_013994406.1">
    <property type="nucleotide sequence ID" value="NC_015844.1"/>
</dbReference>
<feature type="region of interest" description="Disordered" evidence="1">
    <location>
        <begin position="78"/>
        <end position="137"/>
    </location>
</feature>
<organism evidence="2 3">
    <name type="scientific">Zobellia galactanivorans (strain DSM 12802 / CCUG 47099 / CIP 106680 / NCIMB 13871 / Dsij)</name>
    <dbReference type="NCBI Taxonomy" id="63186"/>
    <lineage>
        <taxon>Bacteria</taxon>
        <taxon>Pseudomonadati</taxon>
        <taxon>Bacteroidota</taxon>
        <taxon>Flavobacteriia</taxon>
        <taxon>Flavobacteriales</taxon>
        <taxon>Flavobacteriaceae</taxon>
        <taxon>Zobellia</taxon>
    </lineage>
</organism>
<dbReference type="KEGG" id="zga:ZOBELLIA_3073"/>
<proteinExistence type="predicted"/>
<evidence type="ECO:0000313" key="2">
    <source>
        <dbReference type="EMBL" id="CAZ97212.1"/>
    </source>
</evidence>
<feature type="compositionally biased region" description="Polar residues" evidence="1">
    <location>
        <begin position="109"/>
        <end position="118"/>
    </location>
</feature>
<dbReference type="Proteomes" id="UP000008898">
    <property type="component" value="Chromosome"/>
</dbReference>
<dbReference type="AlphaFoldDB" id="G0L781"/>
<dbReference type="HOGENOM" id="CLU_1864393_0_0_10"/>
<reference evidence="2 3" key="2">
    <citation type="journal article" date="2012" name="Environ. Microbiol.">
        <title>Characterization of the first alginolytic operons in a marine bacterium: from their emergence in marine Flavobacteriia to their independent transfers to marine Proteobacteria and human gut Bacteroides.</title>
        <authorList>
            <person name="Thomas F."/>
            <person name="Barbeyron T."/>
            <person name="Tonon T."/>
            <person name="Genicot S."/>
            <person name="Czjzek M."/>
            <person name="Michel G."/>
        </authorList>
    </citation>
    <scope>NUCLEOTIDE SEQUENCE [LARGE SCALE GENOMIC DNA]</scope>
    <source>
        <strain evidence="3">DSM 12802 / CCUG 47099 / CIP 106680 / NCIMB 13871 / Dsij</strain>
    </source>
</reference>
<dbReference type="EMBL" id="FP476056">
    <property type="protein sequence ID" value="CAZ97212.1"/>
    <property type="molecule type" value="Genomic_DNA"/>
</dbReference>
<evidence type="ECO:0000313" key="3">
    <source>
        <dbReference type="Proteomes" id="UP000008898"/>
    </source>
</evidence>